<dbReference type="PANTHER" id="PTHR43117:SF4">
    <property type="entry name" value="OSMOPROTECTANT IMPORT ATP-BINDING PROTEIN OSMV"/>
    <property type="match status" value="1"/>
</dbReference>
<evidence type="ECO:0000259" key="7">
    <source>
        <dbReference type="PROSITE" id="PS51371"/>
    </source>
</evidence>
<dbReference type="InterPro" id="IPR000644">
    <property type="entry name" value="CBS_dom"/>
</dbReference>
<evidence type="ECO:0000313" key="8">
    <source>
        <dbReference type="EMBL" id="MBP2369204.1"/>
    </source>
</evidence>
<keyword evidence="9" id="KW-1185">Reference proteome</keyword>
<gene>
    <name evidence="8" type="ORF">JOF36_004900</name>
</gene>
<dbReference type="Proteomes" id="UP001519295">
    <property type="component" value="Unassembled WGS sequence"/>
</dbReference>
<dbReference type="InterPro" id="IPR003593">
    <property type="entry name" value="AAA+_ATPase"/>
</dbReference>
<keyword evidence="5" id="KW-0129">CBS domain</keyword>
<comment type="caution">
    <text evidence="8">The sequence shown here is derived from an EMBL/GenBank/DDBJ whole genome shotgun (WGS) entry which is preliminary data.</text>
</comment>
<evidence type="ECO:0000256" key="2">
    <source>
        <dbReference type="ARBA" id="ARBA00022448"/>
    </source>
</evidence>
<evidence type="ECO:0000256" key="5">
    <source>
        <dbReference type="PROSITE-ProRule" id="PRU00703"/>
    </source>
</evidence>
<dbReference type="PROSITE" id="PS50893">
    <property type="entry name" value="ABC_TRANSPORTER_2"/>
    <property type="match status" value="1"/>
</dbReference>
<proteinExistence type="inferred from homology"/>
<dbReference type="PROSITE" id="PS51371">
    <property type="entry name" value="CBS"/>
    <property type="match status" value="1"/>
</dbReference>
<sequence>MSDSAKPMIALEGISKTYPKASAPAVQELTLEVPEGTISMFIGPSGCGKTTTLKMMNRLIEPSSGRIMLDGEDVTKVNADELRRRIGYVIQQVGLFPHYTIGENIAVVPKILGWEKNRITARVDELLHLVGLEPKDYRDRYPRQLSGGQQQRVGVARGLAADPAVMLMDEPFGAIDPITRERLQDEFLVLQQQIAKTICFVTHDLSEAVKLGDRIAVFGPGGTLQQYDSPDDVLTHPANEFVAEFVGSGAAVRRLSLLELSRLELQSVGLDGTSAPNGAPTYEADAEGRPVRWAYLPGTSALPKLVTVPHSGTVYDAVDVMLDAQTELVGVIDDQQKLQGALWWKDLVEGLKTKGPA</sequence>
<feature type="domain" description="ABC transporter" evidence="6">
    <location>
        <begin position="9"/>
        <end position="246"/>
    </location>
</feature>
<dbReference type="InterPro" id="IPR027417">
    <property type="entry name" value="P-loop_NTPase"/>
</dbReference>
<organism evidence="8 9">
    <name type="scientific">Pseudonocardia parietis</name>
    <dbReference type="NCBI Taxonomy" id="570936"/>
    <lineage>
        <taxon>Bacteria</taxon>
        <taxon>Bacillati</taxon>
        <taxon>Actinomycetota</taxon>
        <taxon>Actinomycetes</taxon>
        <taxon>Pseudonocardiales</taxon>
        <taxon>Pseudonocardiaceae</taxon>
        <taxon>Pseudonocardia</taxon>
    </lineage>
</organism>
<dbReference type="SUPFAM" id="SSF54631">
    <property type="entry name" value="CBS-domain pair"/>
    <property type="match status" value="1"/>
</dbReference>
<dbReference type="Gene3D" id="3.40.50.300">
    <property type="entry name" value="P-loop containing nucleotide triphosphate hydrolases"/>
    <property type="match status" value="1"/>
</dbReference>
<name>A0ABS4W0K0_9PSEU</name>
<dbReference type="PANTHER" id="PTHR43117">
    <property type="entry name" value="OSMOPROTECTANT IMPORT ATP-BINDING PROTEIN OSMV"/>
    <property type="match status" value="1"/>
</dbReference>
<keyword evidence="3" id="KW-0547">Nucleotide-binding</keyword>
<dbReference type="EMBL" id="JAGINU010000001">
    <property type="protein sequence ID" value="MBP2369204.1"/>
    <property type="molecule type" value="Genomic_DNA"/>
</dbReference>
<dbReference type="InterPro" id="IPR017871">
    <property type="entry name" value="ABC_transporter-like_CS"/>
</dbReference>
<dbReference type="PROSITE" id="PS00211">
    <property type="entry name" value="ABC_TRANSPORTER_1"/>
    <property type="match status" value="1"/>
</dbReference>
<protein>
    <submittedName>
        <fullName evidence="8">Osmoprotectant transport system ATP-binding protein</fullName>
    </submittedName>
</protein>
<comment type="similarity">
    <text evidence="1">Belongs to the ABC transporter superfamily.</text>
</comment>
<dbReference type="RefSeq" id="WP_372447408.1">
    <property type="nucleotide sequence ID" value="NZ_JAGINU010000001.1"/>
</dbReference>
<reference evidence="8 9" key="1">
    <citation type="submission" date="2021-03" db="EMBL/GenBank/DDBJ databases">
        <title>Sequencing the genomes of 1000 actinobacteria strains.</title>
        <authorList>
            <person name="Klenk H.-P."/>
        </authorList>
    </citation>
    <scope>NUCLEOTIDE SEQUENCE [LARGE SCALE GENOMIC DNA]</scope>
    <source>
        <strain evidence="8 9">DSM 45256</strain>
    </source>
</reference>
<keyword evidence="2" id="KW-0813">Transport</keyword>
<evidence type="ECO:0000259" key="6">
    <source>
        <dbReference type="PROSITE" id="PS50893"/>
    </source>
</evidence>
<dbReference type="InterPro" id="IPR046342">
    <property type="entry name" value="CBS_dom_sf"/>
</dbReference>
<evidence type="ECO:0000256" key="4">
    <source>
        <dbReference type="ARBA" id="ARBA00022840"/>
    </source>
</evidence>
<keyword evidence="4 8" id="KW-0067">ATP-binding</keyword>
<evidence type="ECO:0000256" key="3">
    <source>
        <dbReference type="ARBA" id="ARBA00022741"/>
    </source>
</evidence>
<dbReference type="SUPFAM" id="SSF52540">
    <property type="entry name" value="P-loop containing nucleoside triphosphate hydrolases"/>
    <property type="match status" value="1"/>
</dbReference>
<evidence type="ECO:0000313" key="9">
    <source>
        <dbReference type="Proteomes" id="UP001519295"/>
    </source>
</evidence>
<feature type="domain" description="CBS" evidence="7">
    <location>
        <begin position="301"/>
        <end position="357"/>
    </location>
</feature>
<evidence type="ECO:0000256" key="1">
    <source>
        <dbReference type="ARBA" id="ARBA00005417"/>
    </source>
</evidence>
<dbReference type="GO" id="GO:0005524">
    <property type="term" value="F:ATP binding"/>
    <property type="evidence" value="ECO:0007669"/>
    <property type="project" value="UniProtKB-KW"/>
</dbReference>
<dbReference type="SMART" id="SM00382">
    <property type="entry name" value="AAA"/>
    <property type="match status" value="1"/>
</dbReference>
<accession>A0ABS4W0K0</accession>
<dbReference type="InterPro" id="IPR003439">
    <property type="entry name" value="ABC_transporter-like_ATP-bd"/>
</dbReference>
<dbReference type="Pfam" id="PF00005">
    <property type="entry name" value="ABC_tran"/>
    <property type="match status" value="1"/>
</dbReference>